<dbReference type="AlphaFoldDB" id="A0A2T7D4U6"/>
<dbReference type="EMBL" id="CM009754">
    <property type="protein sequence ID" value="PUZ50616.1"/>
    <property type="molecule type" value="Genomic_DNA"/>
</dbReference>
<proteinExistence type="predicted"/>
<protein>
    <recommendedName>
        <fullName evidence="4">Secreted protein</fullName>
    </recommendedName>
</protein>
<organism evidence="2 3">
    <name type="scientific">Panicum hallii var. hallii</name>
    <dbReference type="NCBI Taxonomy" id="1504633"/>
    <lineage>
        <taxon>Eukaryota</taxon>
        <taxon>Viridiplantae</taxon>
        <taxon>Streptophyta</taxon>
        <taxon>Embryophyta</taxon>
        <taxon>Tracheophyta</taxon>
        <taxon>Spermatophyta</taxon>
        <taxon>Magnoliopsida</taxon>
        <taxon>Liliopsida</taxon>
        <taxon>Poales</taxon>
        <taxon>Poaceae</taxon>
        <taxon>PACMAD clade</taxon>
        <taxon>Panicoideae</taxon>
        <taxon>Panicodae</taxon>
        <taxon>Paniceae</taxon>
        <taxon>Panicinae</taxon>
        <taxon>Panicum</taxon>
        <taxon>Panicum sect. Panicum</taxon>
    </lineage>
</organism>
<reference evidence="2 3" key="1">
    <citation type="submission" date="2018-04" db="EMBL/GenBank/DDBJ databases">
        <title>WGS assembly of Panicum hallii var. hallii HAL2.</title>
        <authorList>
            <person name="Lovell J."/>
            <person name="Jenkins J."/>
            <person name="Lowry D."/>
            <person name="Mamidi S."/>
            <person name="Sreedasyam A."/>
            <person name="Weng X."/>
            <person name="Barry K."/>
            <person name="Bonette J."/>
            <person name="Campitelli B."/>
            <person name="Daum C."/>
            <person name="Gordon S."/>
            <person name="Gould B."/>
            <person name="Lipzen A."/>
            <person name="MacQueen A."/>
            <person name="Palacio-Mejia J."/>
            <person name="Plott C."/>
            <person name="Shakirov E."/>
            <person name="Shu S."/>
            <person name="Yoshinaga Y."/>
            <person name="Zane M."/>
            <person name="Rokhsar D."/>
            <person name="Grimwood J."/>
            <person name="Schmutz J."/>
            <person name="Juenger T."/>
        </authorList>
    </citation>
    <scope>NUCLEOTIDE SEQUENCE [LARGE SCALE GENOMIC DNA]</scope>
    <source>
        <strain evidence="3">cv. HAL2</strain>
        <strain evidence="2">HAL2</strain>
    </source>
</reference>
<sequence>MVRGGGSARSIAVLLVLTSLKPAQGGGSDIADAAVVWEACPCREETATTAAIFVRPICRSSACVTSSTAASSPRLSLPTVAGTPLRCLVP</sequence>
<dbReference type="Gramene" id="PUZ50616">
    <property type="protein sequence ID" value="PUZ50616"/>
    <property type="gene ID" value="GQ55_6G071800"/>
</dbReference>
<dbReference type="EMBL" id="CM009754">
    <property type="protein sequence ID" value="PUZ50615.1"/>
    <property type="molecule type" value="Genomic_DNA"/>
</dbReference>
<evidence type="ECO:0000313" key="2">
    <source>
        <dbReference type="EMBL" id="PUZ50617.1"/>
    </source>
</evidence>
<gene>
    <name evidence="2" type="ORF">GQ55_6G071800</name>
</gene>
<keyword evidence="3" id="KW-1185">Reference proteome</keyword>
<feature type="chain" id="PRO_5036051275" description="Secreted protein" evidence="1">
    <location>
        <begin position="26"/>
        <end position="90"/>
    </location>
</feature>
<feature type="signal peptide" evidence="1">
    <location>
        <begin position="1"/>
        <end position="25"/>
    </location>
</feature>
<name>A0A2T7D4U6_9POAL</name>
<dbReference type="Gramene" id="PUZ50617">
    <property type="protein sequence ID" value="PUZ50617"/>
    <property type="gene ID" value="GQ55_6G071800"/>
</dbReference>
<keyword evidence="1" id="KW-0732">Signal</keyword>
<dbReference type="Gramene" id="PUZ50615">
    <property type="protein sequence ID" value="PUZ50615"/>
    <property type="gene ID" value="GQ55_6G071800"/>
</dbReference>
<dbReference type="Gramene" id="PUZ50614">
    <property type="protein sequence ID" value="PUZ50614"/>
    <property type="gene ID" value="GQ55_6G071800"/>
</dbReference>
<evidence type="ECO:0008006" key="4">
    <source>
        <dbReference type="Google" id="ProtNLM"/>
    </source>
</evidence>
<evidence type="ECO:0000256" key="1">
    <source>
        <dbReference type="SAM" id="SignalP"/>
    </source>
</evidence>
<dbReference type="Proteomes" id="UP000244336">
    <property type="component" value="Chromosome 6"/>
</dbReference>
<accession>A0A2T7D4U6</accession>
<dbReference type="EMBL" id="CM009754">
    <property type="protein sequence ID" value="PUZ50617.1"/>
    <property type="molecule type" value="Genomic_DNA"/>
</dbReference>
<evidence type="ECO:0000313" key="3">
    <source>
        <dbReference type="Proteomes" id="UP000244336"/>
    </source>
</evidence>
<dbReference type="EMBL" id="CM009754">
    <property type="protein sequence ID" value="PUZ50614.1"/>
    <property type="molecule type" value="Genomic_DNA"/>
</dbReference>